<evidence type="ECO:0000313" key="2">
    <source>
        <dbReference type="Proteomes" id="UP000683360"/>
    </source>
</evidence>
<name>A0A8S3TPT1_MYTED</name>
<gene>
    <name evidence="1" type="ORF">MEDL_48261</name>
</gene>
<evidence type="ECO:0000313" key="1">
    <source>
        <dbReference type="EMBL" id="CAG2235709.1"/>
    </source>
</evidence>
<dbReference type="OrthoDB" id="6141187at2759"/>
<dbReference type="EMBL" id="CAJPWZ010002324">
    <property type="protein sequence ID" value="CAG2235709.1"/>
    <property type="molecule type" value="Genomic_DNA"/>
</dbReference>
<proteinExistence type="predicted"/>
<reference evidence="1" key="1">
    <citation type="submission" date="2021-03" db="EMBL/GenBank/DDBJ databases">
        <authorList>
            <person name="Bekaert M."/>
        </authorList>
    </citation>
    <scope>NUCLEOTIDE SEQUENCE</scope>
</reference>
<dbReference type="AlphaFoldDB" id="A0A8S3TPT1"/>
<keyword evidence="2" id="KW-1185">Reference proteome</keyword>
<organism evidence="1 2">
    <name type="scientific">Mytilus edulis</name>
    <name type="common">Blue mussel</name>
    <dbReference type="NCBI Taxonomy" id="6550"/>
    <lineage>
        <taxon>Eukaryota</taxon>
        <taxon>Metazoa</taxon>
        <taxon>Spiralia</taxon>
        <taxon>Lophotrochozoa</taxon>
        <taxon>Mollusca</taxon>
        <taxon>Bivalvia</taxon>
        <taxon>Autobranchia</taxon>
        <taxon>Pteriomorphia</taxon>
        <taxon>Mytilida</taxon>
        <taxon>Mytiloidea</taxon>
        <taxon>Mytilidae</taxon>
        <taxon>Mytilinae</taxon>
        <taxon>Mytilus</taxon>
    </lineage>
</organism>
<comment type="caution">
    <text evidence="1">The sequence shown here is derived from an EMBL/GenBank/DDBJ whole genome shotgun (WGS) entry which is preliminary data.</text>
</comment>
<sequence>MLSYEEKESMWLFGVLDFIGVNNEYRMKSQKAYGRSDMDFIMCDETLPVIEDIAESCQNPLSLLIVRESNTPGGYVKLQLVINDVPCTHIHLPNVWDVNIPSECLTTDSLGRIVLFDIPSLPDNYIGSRCMNKPSEKHGPIDIVQCFRQRLFGRPLTNAIQEIASLGCVVVKKDIRHEGEDKKLICIKHVKTDSLNLQMDVMVWTLMMKPLLSLKPDMDCITCDETLPVIEDISEAGQHPLSLLNVREYNTSPGYVKRQLVINGVPCTHRHLPNVWDVNIPLECLKTDNRAYVKMG</sequence>
<protein>
    <submittedName>
        <fullName evidence="1">Uncharacterized protein</fullName>
    </submittedName>
</protein>
<accession>A0A8S3TPT1</accession>
<dbReference type="Proteomes" id="UP000683360">
    <property type="component" value="Unassembled WGS sequence"/>
</dbReference>